<dbReference type="InterPro" id="IPR051681">
    <property type="entry name" value="Ser/Thr_Kinases-Pseudokinases"/>
</dbReference>
<dbReference type="CDD" id="cd13999">
    <property type="entry name" value="STKc_MAP3K-like"/>
    <property type="match status" value="1"/>
</dbReference>
<dbReference type="Proteomes" id="UP000243579">
    <property type="component" value="Unassembled WGS sequence"/>
</dbReference>
<dbReference type="STRING" id="1202772.A0A1V9YRS8"/>
<dbReference type="SUPFAM" id="SSF56112">
    <property type="entry name" value="Protein kinase-like (PK-like)"/>
    <property type="match status" value="1"/>
</dbReference>
<dbReference type="InterPro" id="IPR011009">
    <property type="entry name" value="Kinase-like_dom_sf"/>
</dbReference>
<keyword evidence="3" id="KW-1185">Reference proteome</keyword>
<sequence length="281" mass="31552">MSSLDMYRINHAELTIVKTLAQGAYGEVLLASYQGLAVAVKKLLPGEQSQDDLAKFIIEIKLLAKMRSPYIVSFIGASWLRPNDVMLVTEYLERGDLRSYLQSAAPEATAWPQKLQLAYDVLQGLVYLHTLEAKVLHRDLKSRNVLLTNDVHAKLTDFGISREMDDATMTAGIGTYRWMAPEVLQDGHYDESADMFSLGVILTELDTHRVPYSDRVNGSGRPYSDTAIMAKVMTGDFRPTFSSDCPQWYQDLGNKCMALDPVGRPTAMEASYAIMMHMERR</sequence>
<dbReference type="PRINTS" id="PR00109">
    <property type="entry name" value="TYRKINASE"/>
</dbReference>
<dbReference type="InterPro" id="IPR001245">
    <property type="entry name" value="Ser-Thr/Tyr_kinase_cat_dom"/>
</dbReference>
<dbReference type="GO" id="GO:0004674">
    <property type="term" value="F:protein serine/threonine kinase activity"/>
    <property type="evidence" value="ECO:0007669"/>
    <property type="project" value="TreeGrafter"/>
</dbReference>
<protein>
    <submittedName>
        <fullName evidence="2">Protein kinase</fullName>
    </submittedName>
</protein>
<dbReference type="OrthoDB" id="77598at2759"/>
<evidence type="ECO:0000259" key="1">
    <source>
        <dbReference type="PROSITE" id="PS50011"/>
    </source>
</evidence>
<dbReference type="GO" id="GO:0005524">
    <property type="term" value="F:ATP binding"/>
    <property type="evidence" value="ECO:0007669"/>
    <property type="project" value="InterPro"/>
</dbReference>
<dbReference type="Gene3D" id="1.10.510.10">
    <property type="entry name" value="Transferase(Phosphotransferase) domain 1"/>
    <property type="match status" value="1"/>
</dbReference>
<dbReference type="AlphaFoldDB" id="A0A1V9YRS8"/>
<gene>
    <name evidence="2" type="ORF">ACHHYP_06775</name>
</gene>
<keyword evidence="2" id="KW-0418">Kinase</keyword>
<dbReference type="PROSITE" id="PS50011">
    <property type="entry name" value="PROTEIN_KINASE_DOM"/>
    <property type="match status" value="1"/>
</dbReference>
<feature type="domain" description="Protein kinase" evidence="1">
    <location>
        <begin position="14"/>
        <end position="275"/>
    </location>
</feature>
<evidence type="ECO:0000313" key="2">
    <source>
        <dbReference type="EMBL" id="OQR88509.1"/>
    </source>
</evidence>
<accession>A0A1V9YRS8</accession>
<dbReference type="PANTHER" id="PTHR44329:SF214">
    <property type="entry name" value="PROTEIN KINASE DOMAIN-CONTAINING PROTEIN"/>
    <property type="match status" value="1"/>
</dbReference>
<organism evidence="2 3">
    <name type="scientific">Achlya hypogyna</name>
    <name type="common">Oomycete</name>
    <name type="synonym">Protoachlya hypogyna</name>
    <dbReference type="NCBI Taxonomy" id="1202772"/>
    <lineage>
        <taxon>Eukaryota</taxon>
        <taxon>Sar</taxon>
        <taxon>Stramenopiles</taxon>
        <taxon>Oomycota</taxon>
        <taxon>Saprolegniomycetes</taxon>
        <taxon>Saprolegniales</taxon>
        <taxon>Achlyaceae</taxon>
        <taxon>Achlya</taxon>
    </lineage>
</organism>
<dbReference type="PROSITE" id="PS00108">
    <property type="entry name" value="PROTEIN_KINASE_ST"/>
    <property type="match status" value="1"/>
</dbReference>
<comment type="caution">
    <text evidence="2">The sequence shown here is derived from an EMBL/GenBank/DDBJ whole genome shotgun (WGS) entry which is preliminary data.</text>
</comment>
<dbReference type="EMBL" id="JNBR01001250">
    <property type="protein sequence ID" value="OQR88509.1"/>
    <property type="molecule type" value="Genomic_DNA"/>
</dbReference>
<keyword evidence="2" id="KW-0808">Transferase</keyword>
<dbReference type="Gene3D" id="3.30.200.20">
    <property type="entry name" value="Phosphorylase Kinase, domain 1"/>
    <property type="match status" value="1"/>
</dbReference>
<dbReference type="Pfam" id="PF00069">
    <property type="entry name" value="Pkinase"/>
    <property type="match status" value="1"/>
</dbReference>
<dbReference type="PANTHER" id="PTHR44329">
    <property type="entry name" value="SERINE/THREONINE-PROTEIN KINASE TNNI3K-RELATED"/>
    <property type="match status" value="1"/>
</dbReference>
<proteinExistence type="predicted"/>
<reference evidence="2 3" key="1">
    <citation type="journal article" date="2014" name="Genome Biol. Evol.">
        <title>The secreted proteins of Achlya hypogyna and Thraustotheca clavata identify the ancestral oomycete secretome and reveal gene acquisitions by horizontal gene transfer.</title>
        <authorList>
            <person name="Misner I."/>
            <person name="Blouin N."/>
            <person name="Leonard G."/>
            <person name="Richards T.A."/>
            <person name="Lane C.E."/>
        </authorList>
    </citation>
    <scope>NUCLEOTIDE SEQUENCE [LARGE SCALE GENOMIC DNA]</scope>
    <source>
        <strain evidence="2 3">ATCC 48635</strain>
    </source>
</reference>
<name>A0A1V9YRS8_ACHHY</name>
<evidence type="ECO:0000313" key="3">
    <source>
        <dbReference type="Proteomes" id="UP000243579"/>
    </source>
</evidence>
<dbReference type="InterPro" id="IPR000719">
    <property type="entry name" value="Prot_kinase_dom"/>
</dbReference>
<dbReference type="InterPro" id="IPR008271">
    <property type="entry name" value="Ser/Thr_kinase_AS"/>
</dbReference>
<dbReference type="PIRSF" id="PIRSF000654">
    <property type="entry name" value="Integrin-linked_kinase"/>
    <property type="match status" value="1"/>
</dbReference>
<dbReference type="SMART" id="SM00220">
    <property type="entry name" value="S_TKc"/>
    <property type="match status" value="1"/>
</dbReference>